<feature type="domain" description="DUF222" evidence="2">
    <location>
        <begin position="219"/>
        <end position="432"/>
    </location>
</feature>
<dbReference type="CDD" id="cd00085">
    <property type="entry name" value="HNHc"/>
    <property type="match status" value="1"/>
</dbReference>
<protein>
    <submittedName>
        <fullName evidence="3">DUF222 domain-containing protein</fullName>
    </submittedName>
</protein>
<dbReference type="EMBL" id="JACZDF010000006">
    <property type="protein sequence ID" value="MBD9699989.1"/>
    <property type="molecule type" value="Genomic_DNA"/>
</dbReference>
<dbReference type="Proteomes" id="UP000642107">
    <property type="component" value="Unassembled WGS sequence"/>
</dbReference>
<dbReference type="RefSeq" id="WP_192280834.1">
    <property type="nucleotide sequence ID" value="NZ_JACZDF010000006.1"/>
</dbReference>
<gene>
    <name evidence="3" type="ORF">IGS67_10870</name>
</gene>
<dbReference type="InterPro" id="IPR003615">
    <property type="entry name" value="HNH_nuc"/>
</dbReference>
<evidence type="ECO:0000313" key="3">
    <source>
        <dbReference type="EMBL" id="MBD9699989.1"/>
    </source>
</evidence>
<dbReference type="InterPro" id="IPR003870">
    <property type="entry name" value="DUF222"/>
</dbReference>
<sequence length="519" mass="56140">MEDSCACASSGMLPTDLLGQISLLERLAARIASHAPDDGPATLAAEASRRTVAVLDQLGAQRLAWLGRIEADGLWRADTVRSFPYWIAWHDHRSLAIARREATAAARLRDHLPATLRSARAGRLTAPQVEVLSRTLPTSDERCAALAQAYPQQPVPAEYPVDGAAHGSDPSDRHTRAENGTVTGVGADGRVSWADPSHDPSCTADRGWCTCERAEITGEQAMLGVAARFDLRDLGKAARRFAQVADPEADERGYRHAQDREHLDLSRTLGGYHLSGFLTEEHGQMLTTALDAAIGVPSRDDGLRPTQRRAIALAGVVRSYLERGEAGGAGAGVRPHLTVLVPWRDFVGLAGHGATEPGVDERNAEDVVAELLSPGPTWLDGSGPVPRQVLETIAADCAVTRVVFGPDSEVLDVGRSQRTFTSARRKAVVARDQGCVWPSCSAPVQISEIHHARRHWADGGGTSTDNAALLCWFHHRHVDRERIAMAWRGGWVFSDPGGYDRPWDPGFPEIDDEEPYPDG</sequence>
<reference evidence="3 4" key="1">
    <citation type="submission" date="2020-09" db="EMBL/GenBank/DDBJ databases">
        <title>Flavimobilis rhizosphaerae sp. nov., isolated from rhizosphere soil of Spartina alterniflora.</title>
        <authorList>
            <person name="Hanqin C."/>
        </authorList>
    </citation>
    <scope>NUCLEOTIDE SEQUENCE [LARGE SCALE GENOMIC DNA]</scope>
    <source>
        <strain evidence="3 4">GY 10621</strain>
    </source>
</reference>
<evidence type="ECO:0000313" key="4">
    <source>
        <dbReference type="Proteomes" id="UP000642107"/>
    </source>
</evidence>
<keyword evidence="4" id="KW-1185">Reference proteome</keyword>
<evidence type="ECO:0000256" key="1">
    <source>
        <dbReference type="SAM" id="MobiDB-lite"/>
    </source>
</evidence>
<dbReference type="Pfam" id="PF02720">
    <property type="entry name" value="DUF222"/>
    <property type="match status" value="1"/>
</dbReference>
<comment type="caution">
    <text evidence="3">The sequence shown here is derived from an EMBL/GenBank/DDBJ whole genome shotgun (WGS) entry which is preliminary data.</text>
</comment>
<organism evidence="3 4">
    <name type="scientific">Flavimobilis rhizosphaerae</name>
    <dbReference type="NCBI Taxonomy" id="2775421"/>
    <lineage>
        <taxon>Bacteria</taxon>
        <taxon>Bacillati</taxon>
        <taxon>Actinomycetota</taxon>
        <taxon>Actinomycetes</taxon>
        <taxon>Micrococcales</taxon>
        <taxon>Jonesiaceae</taxon>
        <taxon>Flavimobilis</taxon>
    </lineage>
</organism>
<evidence type="ECO:0000259" key="2">
    <source>
        <dbReference type="Pfam" id="PF02720"/>
    </source>
</evidence>
<feature type="region of interest" description="Disordered" evidence="1">
    <location>
        <begin position="154"/>
        <end position="198"/>
    </location>
</feature>
<accession>A0ABR9DST9</accession>
<proteinExistence type="predicted"/>
<name>A0ABR9DST9_9MICO</name>